<dbReference type="InterPro" id="IPR021775">
    <property type="entry name" value="DUF3339"/>
</dbReference>
<dbReference type="RefSeq" id="XP_020554684.1">
    <property type="nucleotide sequence ID" value="XM_020699025.1"/>
</dbReference>
<keyword evidence="1" id="KW-0472">Membrane</keyword>
<feature type="transmembrane region" description="Helical" evidence="1">
    <location>
        <begin position="70"/>
        <end position="94"/>
    </location>
</feature>
<evidence type="ECO:0000313" key="3">
    <source>
        <dbReference type="RefSeq" id="XP_020554684.1"/>
    </source>
</evidence>
<dbReference type="Proteomes" id="UP000504604">
    <property type="component" value="Linkage group LG15"/>
</dbReference>
<reference evidence="3" key="1">
    <citation type="submission" date="2025-08" db="UniProtKB">
        <authorList>
            <consortium name="RefSeq"/>
        </authorList>
    </citation>
    <scope>IDENTIFICATION</scope>
</reference>
<proteinExistence type="predicted"/>
<keyword evidence="1" id="KW-1133">Transmembrane helix</keyword>
<evidence type="ECO:0000256" key="1">
    <source>
        <dbReference type="SAM" id="Phobius"/>
    </source>
</evidence>
<name>A0A8M8VEP6_SESIN</name>
<evidence type="ECO:0000313" key="2">
    <source>
        <dbReference type="Proteomes" id="UP000504604"/>
    </source>
</evidence>
<dbReference type="PANTHER" id="PTHR33128">
    <property type="entry name" value="OS05G0103400 PROTEIN"/>
    <property type="match status" value="1"/>
</dbReference>
<dbReference type="Pfam" id="PF11820">
    <property type="entry name" value="DUF3339"/>
    <property type="match status" value="1"/>
</dbReference>
<accession>A0A8M8VEP6</accession>
<sequence>MLSYAPVCSLYSAILLYYKQRAERVKMSDWGPVFVAVVLFVLLTPGLLIQVPGRNRFIEFGNFQTSGVSVLVHAILYFALSCIFLLAIGVHVYMG</sequence>
<protein>
    <submittedName>
        <fullName evidence="3">Uncharacterized protein LOC105177436 isoform X1</fullName>
    </submittedName>
</protein>
<organism evidence="2 3">
    <name type="scientific">Sesamum indicum</name>
    <name type="common">Oriental sesame</name>
    <name type="synonym">Sesamum orientale</name>
    <dbReference type="NCBI Taxonomy" id="4182"/>
    <lineage>
        <taxon>Eukaryota</taxon>
        <taxon>Viridiplantae</taxon>
        <taxon>Streptophyta</taxon>
        <taxon>Embryophyta</taxon>
        <taxon>Tracheophyta</taxon>
        <taxon>Spermatophyta</taxon>
        <taxon>Magnoliopsida</taxon>
        <taxon>eudicotyledons</taxon>
        <taxon>Gunneridae</taxon>
        <taxon>Pentapetalae</taxon>
        <taxon>asterids</taxon>
        <taxon>lamiids</taxon>
        <taxon>Lamiales</taxon>
        <taxon>Pedaliaceae</taxon>
        <taxon>Sesamum</taxon>
    </lineage>
</organism>
<keyword evidence="2" id="KW-1185">Reference proteome</keyword>
<keyword evidence="1" id="KW-0812">Transmembrane</keyword>
<dbReference type="KEGG" id="sind:105177436"/>
<dbReference type="GeneID" id="105177436"/>
<dbReference type="PANTHER" id="PTHR33128:SF66">
    <property type="entry name" value="DUF3339 DOMAIN-CONTAINING PROTEIN"/>
    <property type="match status" value="1"/>
</dbReference>
<dbReference type="OrthoDB" id="652307at2759"/>
<dbReference type="AlphaFoldDB" id="A0A8M8VEP6"/>
<feature type="transmembrane region" description="Helical" evidence="1">
    <location>
        <begin position="30"/>
        <end position="49"/>
    </location>
</feature>
<gene>
    <name evidence="3" type="primary">LOC105177436</name>
</gene>